<evidence type="ECO:0000313" key="2">
    <source>
        <dbReference type="Proteomes" id="UP000009183"/>
    </source>
</evidence>
<gene>
    <name evidence="1" type="ordered locus">VIT_09s0096g00370</name>
</gene>
<dbReference type="InParanoid" id="F6HSA0"/>
<dbReference type="Proteomes" id="UP000009183">
    <property type="component" value="Chromosome 9"/>
</dbReference>
<sequence length="72" mass="7551">MDQFSAAAPEVLSTSVRLIQKSSSQWCGCSGNPPLNGAAAPSHIPENNLAPLTRIPLSAAADPLPVWCHPLF</sequence>
<accession>F6HSA0</accession>
<proteinExistence type="predicted"/>
<reference evidence="2" key="1">
    <citation type="journal article" date="2007" name="Nature">
        <title>The grapevine genome sequence suggests ancestral hexaploidization in major angiosperm phyla.</title>
        <authorList>
            <consortium name="The French-Italian Public Consortium for Grapevine Genome Characterization."/>
            <person name="Jaillon O."/>
            <person name="Aury J.-M."/>
            <person name="Noel B."/>
            <person name="Policriti A."/>
            <person name="Clepet C."/>
            <person name="Casagrande A."/>
            <person name="Choisne N."/>
            <person name="Aubourg S."/>
            <person name="Vitulo N."/>
            <person name="Jubin C."/>
            <person name="Vezzi A."/>
            <person name="Legeai F."/>
            <person name="Hugueney P."/>
            <person name="Dasilva C."/>
            <person name="Horner D."/>
            <person name="Mica E."/>
            <person name="Jublot D."/>
            <person name="Poulain J."/>
            <person name="Bruyere C."/>
            <person name="Billault A."/>
            <person name="Segurens B."/>
            <person name="Gouyvenoux M."/>
            <person name="Ugarte E."/>
            <person name="Cattonaro F."/>
            <person name="Anthouard V."/>
            <person name="Vico V."/>
            <person name="Del Fabbro C."/>
            <person name="Alaux M."/>
            <person name="Di Gaspero G."/>
            <person name="Dumas V."/>
            <person name="Felice N."/>
            <person name="Paillard S."/>
            <person name="Juman I."/>
            <person name="Moroldo M."/>
            <person name="Scalabrin S."/>
            <person name="Canaguier A."/>
            <person name="Le Clainche I."/>
            <person name="Malacrida G."/>
            <person name="Durand E."/>
            <person name="Pesole G."/>
            <person name="Laucou V."/>
            <person name="Chatelet P."/>
            <person name="Merdinoglu D."/>
            <person name="Delledonne M."/>
            <person name="Pezzotti M."/>
            <person name="Lecharny A."/>
            <person name="Scarpelli C."/>
            <person name="Artiguenave F."/>
            <person name="Pe M.E."/>
            <person name="Valle G."/>
            <person name="Morgante M."/>
            <person name="Caboche M."/>
            <person name="Adam-Blondon A.-F."/>
            <person name="Weissenbach J."/>
            <person name="Quetier F."/>
            <person name="Wincker P."/>
        </authorList>
    </citation>
    <scope>NUCLEOTIDE SEQUENCE [LARGE SCALE GENOMIC DNA]</scope>
    <source>
        <strain evidence="2">cv. Pinot noir / PN40024</strain>
    </source>
</reference>
<dbReference type="EMBL" id="FN596243">
    <property type="protein sequence ID" value="CCB57559.1"/>
    <property type="molecule type" value="Genomic_DNA"/>
</dbReference>
<dbReference type="AlphaFoldDB" id="F6HSA0"/>
<evidence type="ECO:0000313" key="1">
    <source>
        <dbReference type="EMBL" id="CCB57559.1"/>
    </source>
</evidence>
<dbReference type="HOGENOM" id="CLU_2727416_0_0_1"/>
<protein>
    <submittedName>
        <fullName evidence="1">Uncharacterized protein</fullName>
    </submittedName>
</protein>
<dbReference type="PaxDb" id="29760-VIT_09s0096g00370.t01"/>
<organism evidence="1 2">
    <name type="scientific">Vitis vinifera</name>
    <name type="common">Grape</name>
    <dbReference type="NCBI Taxonomy" id="29760"/>
    <lineage>
        <taxon>Eukaryota</taxon>
        <taxon>Viridiplantae</taxon>
        <taxon>Streptophyta</taxon>
        <taxon>Embryophyta</taxon>
        <taxon>Tracheophyta</taxon>
        <taxon>Spermatophyta</taxon>
        <taxon>Magnoliopsida</taxon>
        <taxon>eudicotyledons</taxon>
        <taxon>Gunneridae</taxon>
        <taxon>Pentapetalae</taxon>
        <taxon>rosids</taxon>
        <taxon>Vitales</taxon>
        <taxon>Vitaceae</taxon>
        <taxon>Viteae</taxon>
        <taxon>Vitis</taxon>
    </lineage>
</organism>
<keyword evidence="2" id="KW-1185">Reference proteome</keyword>
<name>F6HSA0_VITVI</name>